<feature type="transmembrane region" description="Helical" evidence="1">
    <location>
        <begin position="67"/>
        <end position="87"/>
    </location>
</feature>
<keyword evidence="3" id="KW-1185">Reference proteome</keyword>
<evidence type="ECO:0000313" key="3">
    <source>
        <dbReference type="Proteomes" id="UP000078559"/>
    </source>
</evidence>
<evidence type="ECO:0000313" key="2">
    <source>
        <dbReference type="EMBL" id="KUI72881.1"/>
    </source>
</evidence>
<feature type="transmembrane region" description="Helical" evidence="1">
    <location>
        <begin position="93"/>
        <end position="116"/>
    </location>
</feature>
<reference evidence="2" key="1">
    <citation type="submission" date="2014-12" db="EMBL/GenBank/DDBJ databases">
        <title>Genome Sequence of Valsa Canker Pathogens Uncovers a Specific Adaption of Colonization on Woody Bark.</title>
        <authorList>
            <person name="Yin Z."/>
            <person name="Liu H."/>
            <person name="Gao X."/>
            <person name="Li Z."/>
            <person name="Song N."/>
            <person name="Ke X."/>
            <person name="Dai Q."/>
            <person name="Wu Y."/>
            <person name="Sun Y."/>
            <person name="Xu J.-R."/>
            <person name="Kang Z.K."/>
            <person name="Wang L."/>
            <person name="Huang L."/>
        </authorList>
    </citation>
    <scope>NUCLEOTIDE SEQUENCE [LARGE SCALE GENOMIC DNA]</scope>
    <source>
        <strain evidence="2">03-8</strain>
    </source>
</reference>
<keyword evidence="1" id="KW-0472">Membrane</keyword>
<sequence length="135" mass="15643">MATRDQARDNHLGRDNDAYPHTNFEHSFNLQPNHDPESAFSQPEMEEYGTPCNLDWMAYNLDPHKSIVVPIIGAALGLVIMNLALNIHWLVNVVIFLVLFYAMLIVGVLFETYWLFLHYQMFRTGELDDIPLSEY</sequence>
<dbReference type="AlphaFoldDB" id="A0A194W8U0"/>
<dbReference type="EMBL" id="CM003106">
    <property type="protein sequence ID" value="KUI72881.1"/>
    <property type="molecule type" value="Genomic_DNA"/>
</dbReference>
<gene>
    <name evidence="2" type="ORF">VM1G_08554</name>
</gene>
<name>A0A194W8U0_CYTMA</name>
<dbReference type="Proteomes" id="UP000078559">
    <property type="component" value="Chromosome 9"/>
</dbReference>
<dbReference type="OrthoDB" id="10611622at2759"/>
<evidence type="ECO:0000256" key="1">
    <source>
        <dbReference type="SAM" id="Phobius"/>
    </source>
</evidence>
<protein>
    <submittedName>
        <fullName evidence="2">Uncharacterized protein</fullName>
    </submittedName>
</protein>
<organism evidence="2 3">
    <name type="scientific">Cytospora mali</name>
    <name type="common">Apple Valsa canker fungus</name>
    <name type="synonym">Valsa mali</name>
    <dbReference type="NCBI Taxonomy" id="578113"/>
    <lineage>
        <taxon>Eukaryota</taxon>
        <taxon>Fungi</taxon>
        <taxon>Dikarya</taxon>
        <taxon>Ascomycota</taxon>
        <taxon>Pezizomycotina</taxon>
        <taxon>Sordariomycetes</taxon>
        <taxon>Sordariomycetidae</taxon>
        <taxon>Diaporthales</taxon>
        <taxon>Cytosporaceae</taxon>
        <taxon>Cytospora</taxon>
    </lineage>
</organism>
<keyword evidence="1" id="KW-0812">Transmembrane</keyword>
<accession>A0A194W8U0</accession>
<proteinExistence type="predicted"/>
<keyword evidence="1" id="KW-1133">Transmembrane helix</keyword>